<name>A0A397DIV4_APHAT</name>
<gene>
    <name evidence="8" type="ORF">DYB31_008265</name>
    <name evidence="7" type="ORF">DYB38_005006</name>
</gene>
<feature type="compositionally biased region" description="Low complexity" evidence="5">
    <location>
        <begin position="234"/>
        <end position="253"/>
    </location>
</feature>
<dbReference type="SUPFAM" id="SSF57850">
    <property type="entry name" value="RING/U-box"/>
    <property type="match status" value="1"/>
</dbReference>
<dbReference type="SMART" id="SM00184">
    <property type="entry name" value="RING"/>
    <property type="match status" value="1"/>
</dbReference>
<dbReference type="EMBL" id="QUTE01016173">
    <property type="protein sequence ID" value="RHY97878.1"/>
    <property type="molecule type" value="Genomic_DNA"/>
</dbReference>
<dbReference type="VEuPathDB" id="FungiDB:H257_09951"/>
<evidence type="ECO:0000256" key="5">
    <source>
        <dbReference type="SAM" id="MobiDB-lite"/>
    </source>
</evidence>
<protein>
    <recommendedName>
        <fullName evidence="6">RING-type domain-containing protein</fullName>
    </recommendedName>
</protein>
<accession>A0A397DIV4</accession>
<dbReference type="PANTHER" id="PTHR15710:SF74">
    <property type="entry name" value="RING-TYPE E3 UBIQUITIN TRANSFERASE-RELATED"/>
    <property type="match status" value="1"/>
</dbReference>
<evidence type="ECO:0000313" key="9">
    <source>
        <dbReference type="Proteomes" id="UP000265716"/>
    </source>
</evidence>
<dbReference type="AlphaFoldDB" id="A0A397DIV4"/>
<reference evidence="9 10" key="1">
    <citation type="submission" date="2018-08" db="EMBL/GenBank/DDBJ databases">
        <title>Aphanomyces genome sequencing and annotation.</title>
        <authorList>
            <person name="Minardi D."/>
            <person name="Oidtmann B."/>
            <person name="Van Der Giezen M."/>
            <person name="Studholme D.J."/>
        </authorList>
    </citation>
    <scope>NUCLEOTIDE SEQUENCE [LARGE SCALE GENOMIC DNA]</scope>
    <source>
        <strain evidence="8 10">197901</strain>
        <strain evidence="7 9">SA</strain>
    </source>
</reference>
<evidence type="ECO:0000256" key="4">
    <source>
        <dbReference type="PROSITE-ProRule" id="PRU00175"/>
    </source>
</evidence>
<evidence type="ECO:0000313" key="10">
    <source>
        <dbReference type="Proteomes" id="UP000266196"/>
    </source>
</evidence>
<keyword evidence="3" id="KW-0862">Zinc</keyword>
<dbReference type="Gene3D" id="3.30.40.10">
    <property type="entry name" value="Zinc/RING finger domain, C3HC4 (zinc finger)"/>
    <property type="match status" value="1"/>
</dbReference>
<feature type="domain" description="RING-type" evidence="6">
    <location>
        <begin position="110"/>
        <end position="148"/>
    </location>
</feature>
<evidence type="ECO:0000256" key="3">
    <source>
        <dbReference type="ARBA" id="ARBA00022833"/>
    </source>
</evidence>
<keyword evidence="1" id="KW-0479">Metal-binding</keyword>
<dbReference type="Pfam" id="PF13639">
    <property type="entry name" value="zf-RING_2"/>
    <property type="match status" value="1"/>
</dbReference>
<evidence type="ECO:0000313" key="8">
    <source>
        <dbReference type="EMBL" id="RHY97878.1"/>
    </source>
</evidence>
<evidence type="ECO:0000259" key="6">
    <source>
        <dbReference type="PROSITE" id="PS50089"/>
    </source>
</evidence>
<dbReference type="GO" id="GO:0008270">
    <property type="term" value="F:zinc ion binding"/>
    <property type="evidence" value="ECO:0007669"/>
    <property type="project" value="UniProtKB-KW"/>
</dbReference>
<dbReference type="InterPro" id="IPR013083">
    <property type="entry name" value="Znf_RING/FYVE/PHD"/>
</dbReference>
<dbReference type="PANTHER" id="PTHR15710">
    <property type="entry name" value="E3 UBIQUITIN-PROTEIN LIGASE PRAJA"/>
    <property type="match status" value="1"/>
</dbReference>
<evidence type="ECO:0000313" key="7">
    <source>
        <dbReference type="EMBL" id="RHY62892.1"/>
    </source>
</evidence>
<dbReference type="InterPro" id="IPR001841">
    <property type="entry name" value="Znf_RING"/>
</dbReference>
<keyword evidence="2 4" id="KW-0863">Zinc-finger</keyword>
<proteinExistence type="predicted"/>
<dbReference type="Proteomes" id="UP000266196">
    <property type="component" value="Unassembled WGS sequence"/>
</dbReference>
<sequence length="291" mass="31345">MSAARPVADAAAAAVDSAGLPRDAPTAVVRPSGAAVTTASTSTALNVRVTVRYPAPANAKVPDILALFRSATWVNVMIRYIVPYLKTSTPANRDIVANLPHHACGDCEDCVICMSCMNDAVTLPCGHHFHSDCIDAWLRLRSTCPTCRHQIQNAFSGRYAFKGINTALVIDELDPAISVEALQRMELGGRVLKAVVRIAMVPVTHVPELEKFPCELNAMVMTGSHAMVQHLHRPASTATTTPATALSTTSTSTPPIPPTLPSLRRRQPSRSRVRPPTAVDLPVVKRRRVVR</sequence>
<dbReference type="EMBL" id="QUTC01004706">
    <property type="protein sequence ID" value="RHY62892.1"/>
    <property type="molecule type" value="Genomic_DNA"/>
</dbReference>
<comment type="caution">
    <text evidence="7">The sequence shown here is derived from an EMBL/GenBank/DDBJ whole genome shotgun (WGS) entry which is preliminary data.</text>
</comment>
<feature type="region of interest" description="Disordered" evidence="5">
    <location>
        <begin position="232"/>
        <end position="280"/>
    </location>
</feature>
<evidence type="ECO:0000256" key="2">
    <source>
        <dbReference type="ARBA" id="ARBA00022771"/>
    </source>
</evidence>
<organism evidence="7 9">
    <name type="scientific">Aphanomyces astaci</name>
    <name type="common">Crayfish plague agent</name>
    <dbReference type="NCBI Taxonomy" id="112090"/>
    <lineage>
        <taxon>Eukaryota</taxon>
        <taxon>Sar</taxon>
        <taxon>Stramenopiles</taxon>
        <taxon>Oomycota</taxon>
        <taxon>Saprolegniomycetes</taxon>
        <taxon>Saprolegniales</taxon>
        <taxon>Verrucalvaceae</taxon>
        <taxon>Aphanomyces</taxon>
    </lineage>
</organism>
<dbReference type="PROSITE" id="PS50089">
    <property type="entry name" value="ZF_RING_2"/>
    <property type="match status" value="1"/>
</dbReference>
<dbReference type="Proteomes" id="UP000265716">
    <property type="component" value="Unassembled WGS sequence"/>
</dbReference>
<feature type="compositionally biased region" description="Basic residues" evidence="5">
    <location>
        <begin position="263"/>
        <end position="273"/>
    </location>
</feature>
<evidence type="ECO:0000256" key="1">
    <source>
        <dbReference type="ARBA" id="ARBA00022723"/>
    </source>
</evidence>